<protein>
    <recommendedName>
        <fullName evidence="2">DUF402 domain-containing protein</fullName>
    </recommendedName>
</protein>
<evidence type="ECO:0000313" key="3">
    <source>
        <dbReference type="EMBL" id="OYD07005.1"/>
    </source>
</evidence>
<feature type="domain" description="DUF402" evidence="2">
    <location>
        <begin position="67"/>
        <end position="201"/>
    </location>
</feature>
<gene>
    <name evidence="3" type="ORF">CHM34_13815</name>
</gene>
<dbReference type="Proteomes" id="UP000215459">
    <property type="component" value="Unassembled WGS sequence"/>
</dbReference>
<evidence type="ECO:0000313" key="4">
    <source>
        <dbReference type="Proteomes" id="UP000215459"/>
    </source>
</evidence>
<dbReference type="OrthoDB" id="1645325at2"/>
<dbReference type="GO" id="GO:0016787">
    <property type="term" value="F:hydrolase activity"/>
    <property type="evidence" value="ECO:0007669"/>
    <property type="project" value="UniProtKB-KW"/>
</dbReference>
<accession>A0A235B5Y6</accession>
<dbReference type="PANTHER" id="PTHR39159">
    <property type="match status" value="1"/>
</dbReference>
<organism evidence="3 4">
    <name type="scientific">Paludifilum halophilum</name>
    <dbReference type="NCBI Taxonomy" id="1642702"/>
    <lineage>
        <taxon>Bacteria</taxon>
        <taxon>Bacillati</taxon>
        <taxon>Bacillota</taxon>
        <taxon>Bacilli</taxon>
        <taxon>Bacillales</taxon>
        <taxon>Thermoactinomycetaceae</taxon>
        <taxon>Paludifilum</taxon>
    </lineage>
</organism>
<dbReference type="EMBL" id="NOWF01000008">
    <property type="protein sequence ID" value="OYD07005.1"/>
    <property type="molecule type" value="Genomic_DNA"/>
</dbReference>
<name>A0A235B5Y6_9BACL</name>
<dbReference type="Gene3D" id="2.40.380.10">
    <property type="entry name" value="FomD-like"/>
    <property type="match status" value="1"/>
</dbReference>
<reference evidence="3 4" key="1">
    <citation type="submission" date="2017-07" db="EMBL/GenBank/DDBJ databases">
        <title>The genome sequence of Paludifilum halophilum highlights mechanisms for microbial adaptation to high salt environemnts.</title>
        <authorList>
            <person name="Belbahri L."/>
        </authorList>
    </citation>
    <scope>NUCLEOTIDE SEQUENCE [LARGE SCALE GENOMIC DNA]</scope>
    <source>
        <strain evidence="3 4">DSM 102817</strain>
    </source>
</reference>
<keyword evidence="4" id="KW-1185">Reference proteome</keyword>
<dbReference type="InterPro" id="IPR007295">
    <property type="entry name" value="DUF402"/>
</dbReference>
<dbReference type="AlphaFoldDB" id="A0A235B5Y6"/>
<dbReference type="PANTHER" id="PTHR39159:SF1">
    <property type="entry name" value="UPF0374 PROTEIN YGAC"/>
    <property type="match status" value="1"/>
</dbReference>
<dbReference type="Pfam" id="PF04167">
    <property type="entry name" value="DUF402"/>
    <property type="match status" value="1"/>
</dbReference>
<keyword evidence="1" id="KW-0378">Hydrolase</keyword>
<dbReference type="InterPro" id="IPR035930">
    <property type="entry name" value="FomD-like_sf"/>
</dbReference>
<dbReference type="SUPFAM" id="SSF159234">
    <property type="entry name" value="FomD-like"/>
    <property type="match status" value="1"/>
</dbReference>
<comment type="caution">
    <text evidence="3">The sequence shown here is derived from an EMBL/GenBank/DDBJ whole genome shotgun (WGS) entry which is preliminary data.</text>
</comment>
<evidence type="ECO:0000256" key="1">
    <source>
        <dbReference type="ARBA" id="ARBA00022801"/>
    </source>
</evidence>
<evidence type="ECO:0000259" key="2">
    <source>
        <dbReference type="Pfam" id="PF04167"/>
    </source>
</evidence>
<sequence length="229" mass="27329">MHTRERECQGGKYIERSSRKLSRINSDFLFYNLFELEIQESKQKGLDMSMDFPKPGDILRIESYKHDGTLHRTWKRSVVLDGSDSLLLANKDVEVMEADGRRWISEGLAVCQFHRKHWFNTILLFGSEGFHRYYCNIASPYRYENGKLVYIDYDLDLIADKHGYYRWMDTDEFEKNRCRMNYPIEVLDRVEEAVSELERRVRTCTHPFHPDFVQAGYYLFLTYAKQLMG</sequence>
<dbReference type="InterPro" id="IPR050212">
    <property type="entry name" value="Ntdp-like"/>
</dbReference>
<proteinExistence type="predicted"/>